<evidence type="ECO:0008006" key="4">
    <source>
        <dbReference type="Google" id="ProtNLM"/>
    </source>
</evidence>
<reference evidence="2" key="2">
    <citation type="submission" date="2023-05" db="EMBL/GenBank/DDBJ databases">
        <authorList>
            <consortium name="Lawrence Berkeley National Laboratory"/>
            <person name="Steindorff A."/>
            <person name="Hensen N."/>
            <person name="Bonometti L."/>
            <person name="Westerberg I."/>
            <person name="Brannstrom I.O."/>
            <person name="Guillou S."/>
            <person name="Cros-Aarteil S."/>
            <person name="Calhoun S."/>
            <person name="Haridas S."/>
            <person name="Kuo A."/>
            <person name="Mondo S."/>
            <person name="Pangilinan J."/>
            <person name="Riley R."/>
            <person name="Labutti K."/>
            <person name="Andreopoulos B."/>
            <person name="Lipzen A."/>
            <person name="Chen C."/>
            <person name="Yanf M."/>
            <person name="Daum C."/>
            <person name="Ng V."/>
            <person name="Clum A."/>
            <person name="Ohm R."/>
            <person name="Martin F."/>
            <person name="Silar P."/>
            <person name="Natvig D."/>
            <person name="Lalanne C."/>
            <person name="Gautier V."/>
            <person name="Ament-Velasquez S.L."/>
            <person name="Kruys A."/>
            <person name="Hutchinson M.I."/>
            <person name="Powell A.J."/>
            <person name="Barry K."/>
            <person name="Miller A.N."/>
            <person name="Grigoriev I.V."/>
            <person name="Debuchy R."/>
            <person name="Gladieux P."/>
            <person name="Thoren M.H."/>
            <person name="Johannesson H."/>
        </authorList>
    </citation>
    <scope>NUCLEOTIDE SEQUENCE</scope>
    <source>
        <strain evidence="2">PSN243</strain>
    </source>
</reference>
<name>A0AAV9GKM3_9PEZI</name>
<feature type="compositionally biased region" description="Acidic residues" evidence="1">
    <location>
        <begin position="173"/>
        <end position="185"/>
    </location>
</feature>
<reference evidence="2" key="1">
    <citation type="journal article" date="2023" name="Mol. Phylogenet. Evol.">
        <title>Genome-scale phylogeny and comparative genomics of the fungal order Sordariales.</title>
        <authorList>
            <person name="Hensen N."/>
            <person name="Bonometti L."/>
            <person name="Westerberg I."/>
            <person name="Brannstrom I.O."/>
            <person name="Guillou S."/>
            <person name="Cros-Aarteil S."/>
            <person name="Calhoun S."/>
            <person name="Haridas S."/>
            <person name="Kuo A."/>
            <person name="Mondo S."/>
            <person name="Pangilinan J."/>
            <person name="Riley R."/>
            <person name="LaButti K."/>
            <person name="Andreopoulos B."/>
            <person name="Lipzen A."/>
            <person name="Chen C."/>
            <person name="Yan M."/>
            <person name="Daum C."/>
            <person name="Ng V."/>
            <person name="Clum A."/>
            <person name="Steindorff A."/>
            <person name="Ohm R.A."/>
            <person name="Martin F."/>
            <person name="Silar P."/>
            <person name="Natvig D.O."/>
            <person name="Lalanne C."/>
            <person name="Gautier V."/>
            <person name="Ament-Velasquez S.L."/>
            <person name="Kruys A."/>
            <person name="Hutchinson M.I."/>
            <person name="Powell A.J."/>
            <person name="Barry K."/>
            <person name="Miller A.N."/>
            <person name="Grigoriev I.V."/>
            <person name="Debuchy R."/>
            <person name="Gladieux P."/>
            <person name="Hiltunen Thoren M."/>
            <person name="Johannesson H."/>
        </authorList>
    </citation>
    <scope>NUCLEOTIDE SEQUENCE</scope>
    <source>
        <strain evidence="2">PSN243</strain>
    </source>
</reference>
<sequence>MSLCTGSHYHQSAEENGTRDQQPPSYSDEPPHYPDQDASPSPGRQESEPSPPADSPETAKSSSDAEGSSTTSGKSDEANIGRAMRVLRAILREEFNLRLGISEPPEDMIEAVLLCLDSISSSLDRRREFIFEISLAGDTADTGTFMSTGASQGGGTGGAGGAAKQATTKRNDDDDNMEHDEDLEDGNNGARLGPSLFQNQTVAKTHWFPCPLRKKNPLQYNIREWEFCAKAPFKSMTELKKHVRSFHCQRERRFIGLRGSSARRWRKSFVPAEQNSLIGMVSGSSSSRKTVRISHPLSLSQWLSSTKSTATTRRVLSSRPG</sequence>
<evidence type="ECO:0000256" key="1">
    <source>
        <dbReference type="SAM" id="MobiDB-lite"/>
    </source>
</evidence>
<dbReference type="Proteomes" id="UP001321760">
    <property type="component" value="Unassembled WGS sequence"/>
</dbReference>
<organism evidence="2 3">
    <name type="scientific">Podospora aff. communis PSN243</name>
    <dbReference type="NCBI Taxonomy" id="3040156"/>
    <lineage>
        <taxon>Eukaryota</taxon>
        <taxon>Fungi</taxon>
        <taxon>Dikarya</taxon>
        <taxon>Ascomycota</taxon>
        <taxon>Pezizomycotina</taxon>
        <taxon>Sordariomycetes</taxon>
        <taxon>Sordariomycetidae</taxon>
        <taxon>Sordariales</taxon>
        <taxon>Podosporaceae</taxon>
        <taxon>Podospora</taxon>
    </lineage>
</organism>
<dbReference type="EMBL" id="MU865941">
    <property type="protein sequence ID" value="KAK4448652.1"/>
    <property type="molecule type" value="Genomic_DNA"/>
</dbReference>
<feature type="region of interest" description="Disordered" evidence="1">
    <location>
        <begin position="1"/>
        <end position="78"/>
    </location>
</feature>
<keyword evidence="3" id="KW-1185">Reference proteome</keyword>
<feature type="region of interest" description="Disordered" evidence="1">
    <location>
        <begin position="148"/>
        <end position="190"/>
    </location>
</feature>
<accession>A0AAV9GKM3</accession>
<comment type="caution">
    <text evidence="2">The sequence shown here is derived from an EMBL/GenBank/DDBJ whole genome shotgun (WGS) entry which is preliminary data.</text>
</comment>
<feature type="compositionally biased region" description="Gly residues" evidence="1">
    <location>
        <begin position="151"/>
        <end position="161"/>
    </location>
</feature>
<feature type="compositionally biased region" description="Polar residues" evidence="1">
    <location>
        <begin position="1"/>
        <end position="10"/>
    </location>
</feature>
<evidence type="ECO:0000313" key="3">
    <source>
        <dbReference type="Proteomes" id="UP001321760"/>
    </source>
</evidence>
<proteinExistence type="predicted"/>
<dbReference type="AlphaFoldDB" id="A0AAV9GKM3"/>
<protein>
    <recommendedName>
        <fullName evidence="4">C2H2-type domain-containing protein</fullName>
    </recommendedName>
</protein>
<feature type="non-terminal residue" evidence="2">
    <location>
        <position position="321"/>
    </location>
</feature>
<gene>
    <name evidence="2" type="ORF">QBC34DRAFT_495059</name>
</gene>
<feature type="compositionally biased region" description="Low complexity" evidence="1">
    <location>
        <begin position="55"/>
        <end position="73"/>
    </location>
</feature>
<evidence type="ECO:0000313" key="2">
    <source>
        <dbReference type="EMBL" id="KAK4448652.1"/>
    </source>
</evidence>